<reference evidence="2" key="1">
    <citation type="submission" date="2020-10" db="EMBL/GenBank/DDBJ databases">
        <authorList>
            <person name="Gilroy R."/>
        </authorList>
    </citation>
    <scope>NUCLEOTIDE SEQUENCE</scope>
    <source>
        <strain evidence="2">ChiBcec2-4451</strain>
    </source>
</reference>
<evidence type="ECO:0000313" key="2">
    <source>
        <dbReference type="EMBL" id="HIV12152.1"/>
    </source>
</evidence>
<dbReference type="AlphaFoldDB" id="A0A9D1NSR2"/>
<dbReference type="SUPFAM" id="SSF54518">
    <property type="entry name" value="Tubby C-terminal domain-like"/>
    <property type="match status" value="1"/>
</dbReference>
<dbReference type="InterPro" id="IPR038595">
    <property type="entry name" value="LOR_sf"/>
</dbReference>
<dbReference type="InterPro" id="IPR025659">
    <property type="entry name" value="Tubby-like_C"/>
</dbReference>
<comment type="similarity">
    <text evidence="1">Belongs to the LOR family.</text>
</comment>
<reference evidence="2" key="2">
    <citation type="journal article" date="2021" name="PeerJ">
        <title>Extensive microbial diversity within the chicken gut microbiome revealed by metagenomics and culture.</title>
        <authorList>
            <person name="Gilroy R."/>
            <person name="Ravi A."/>
            <person name="Getino M."/>
            <person name="Pursley I."/>
            <person name="Horton D.L."/>
            <person name="Alikhan N.F."/>
            <person name="Baker D."/>
            <person name="Gharbi K."/>
            <person name="Hall N."/>
            <person name="Watson M."/>
            <person name="Adriaenssens E.M."/>
            <person name="Foster-Nyarko E."/>
            <person name="Jarju S."/>
            <person name="Secka A."/>
            <person name="Antonio M."/>
            <person name="Oren A."/>
            <person name="Chaudhuri R.R."/>
            <person name="La Ragione R."/>
            <person name="Hildebrand F."/>
            <person name="Pallen M.J."/>
        </authorList>
    </citation>
    <scope>NUCLEOTIDE SEQUENCE</scope>
    <source>
        <strain evidence="2">ChiBcec2-4451</strain>
    </source>
</reference>
<dbReference type="Proteomes" id="UP000886723">
    <property type="component" value="Unassembled WGS sequence"/>
</dbReference>
<proteinExistence type="inferred from homology"/>
<sequence>MRLLFKQRFFSWLDSYEVYDEYENTVYQVKGQLSWGHCLKIFDAHGRELGIVKERVLTFLPRFEVYEGNQMIGSISKELTFLKPRYNIDFNGWHIEGDWTEWNYSIMDETGRIAAVISKELFHMTDTYILDIANPADALYVLMFTLAVDAEKCSRQ</sequence>
<evidence type="ECO:0000256" key="1">
    <source>
        <dbReference type="ARBA" id="ARBA00005437"/>
    </source>
</evidence>
<organism evidence="2 3">
    <name type="scientific">Candidatus Pullilachnospira stercoravium</name>
    <dbReference type="NCBI Taxonomy" id="2840913"/>
    <lineage>
        <taxon>Bacteria</taxon>
        <taxon>Bacillati</taxon>
        <taxon>Bacillota</taxon>
        <taxon>Clostridia</taxon>
        <taxon>Lachnospirales</taxon>
        <taxon>Lachnospiraceae</taxon>
        <taxon>Lachnospiraceae incertae sedis</taxon>
        <taxon>Candidatus Pullilachnospira</taxon>
    </lineage>
</organism>
<dbReference type="InterPro" id="IPR007612">
    <property type="entry name" value="LOR"/>
</dbReference>
<gene>
    <name evidence="2" type="ORF">IAA63_03295</name>
</gene>
<dbReference type="EMBL" id="DVON01000066">
    <property type="protein sequence ID" value="HIV12152.1"/>
    <property type="molecule type" value="Genomic_DNA"/>
</dbReference>
<comment type="caution">
    <text evidence="2">The sequence shown here is derived from an EMBL/GenBank/DDBJ whole genome shotgun (WGS) entry which is preliminary data.</text>
</comment>
<dbReference type="Pfam" id="PF04525">
    <property type="entry name" value="LOR"/>
    <property type="match status" value="1"/>
</dbReference>
<accession>A0A9D1NSR2</accession>
<dbReference type="Gene3D" id="2.40.160.200">
    <property type="entry name" value="LURP1-related"/>
    <property type="match status" value="1"/>
</dbReference>
<evidence type="ECO:0000313" key="3">
    <source>
        <dbReference type="Proteomes" id="UP000886723"/>
    </source>
</evidence>
<name>A0A9D1NSR2_9FIRM</name>
<protein>
    <submittedName>
        <fullName evidence="2">LURP-one-related family protein</fullName>
    </submittedName>
</protein>